<evidence type="ECO:0000256" key="4">
    <source>
        <dbReference type="ARBA" id="ARBA00022670"/>
    </source>
</evidence>
<dbReference type="GO" id="GO:0006508">
    <property type="term" value="P:proteolysis"/>
    <property type="evidence" value="ECO:0007669"/>
    <property type="project" value="UniProtKB-KW"/>
</dbReference>
<dbReference type="PANTHER" id="PTHR42837">
    <property type="entry name" value="REGULATOR OF SIGMA-E PROTEASE RSEP"/>
    <property type="match status" value="1"/>
</dbReference>
<sequence>MQSAIAFIFVFGMIVFFHELGHFIFAKRSGIMVREFAIGFGPKLLGIKKGETLYTIRLLPMGGYVRMAGDDLDNVELQPGYRIGFTLNENDEITRLVMNQNKQLPDMLFLEVEKAELQKELWVEGYDEDEQLVRYNVARDCIIEENGQETQIAPYDRTFNAKSLGKRAITIFAGPLFNFILAIVIFVIIGFVQGIPTNEPLIAKVVDDSPAAVAGFEEKDLITSVNGKEVDKFQDLSAVIQGSPGKEITIGVVRDGQDKTLKVTPKEVEVNKEKVGQIGIQYANTYDKNPLKAIPYGFEQTWTWLVQIVKILVVLVTGGFTLDALSGPVGIYEATSEVAKYGFVTLLSWAAALSVNLGIMNLLPFPALDGGRLALFFYELVRGKPLDKNKEGIITFVGFACLMVLMVAVTWNDIQRFFF</sequence>
<keyword evidence="8 11" id="KW-1133">Transmembrane helix</keyword>
<dbReference type="InterPro" id="IPR041489">
    <property type="entry name" value="PDZ_6"/>
</dbReference>
<evidence type="ECO:0000256" key="8">
    <source>
        <dbReference type="ARBA" id="ARBA00022989"/>
    </source>
</evidence>
<dbReference type="CDD" id="cd23081">
    <property type="entry name" value="cpPDZ_EcRseP-like"/>
    <property type="match status" value="1"/>
</dbReference>
<comment type="subcellular location">
    <subcellularLocation>
        <location evidence="2">Membrane</location>
        <topology evidence="2">Multi-pass membrane protein</topology>
    </subcellularLocation>
</comment>
<dbReference type="SUPFAM" id="SSF50156">
    <property type="entry name" value="PDZ domain-like"/>
    <property type="match status" value="1"/>
</dbReference>
<evidence type="ECO:0000256" key="5">
    <source>
        <dbReference type="ARBA" id="ARBA00022692"/>
    </source>
</evidence>
<keyword evidence="14" id="KW-1185">Reference proteome</keyword>
<evidence type="ECO:0000256" key="7">
    <source>
        <dbReference type="ARBA" id="ARBA00022833"/>
    </source>
</evidence>
<dbReference type="CDD" id="cd06163">
    <property type="entry name" value="S2P-M50_PDZ_RseP-like"/>
    <property type="match status" value="1"/>
</dbReference>
<evidence type="ECO:0000256" key="3">
    <source>
        <dbReference type="ARBA" id="ARBA00007931"/>
    </source>
</evidence>
<dbReference type="GO" id="GO:0016020">
    <property type="term" value="C:membrane"/>
    <property type="evidence" value="ECO:0007669"/>
    <property type="project" value="UniProtKB-SubCell"/>
</dbReference>
<comment type="caution">
    <text evidence="13">The sequence shown here is derived from an EMBL/GenBank/DDBJ whole genome shotgun (WGS) entry which is preliminary data.</text>
</comment>
<reference evidence="13 14" key="1">
    <citation type="submission" date="2014-11" db="EMBL/GenBank/DDBJ databases">
        <title>Genome sequence and analysis of novel Kurthia sp.</title>
        <authorList>
            <person name="Lawson J.N."/>
            <person name="Gonzalez J.E."/>
            <person name="Rinauldi L."/>
            <person name="Xuan Z."/>
            <person name="Firman A."/>
            <person name="Shaddox L."/>
            <person name="Trudeau A."/>
            <person name="Shah S."/>
            <person name="Reiman D."/>
        </authorList>
    </citation>
    <scope>NUCLEOTIDE SEQUENCE [LARGE SCALE GENOMIC DNA]</scope>
    <source>
        <strain evidence="13 14">3B1D</strain>
    </source>
</reference>
<keyword evidence="7 11" id="KW-0862">Zinc</keyword>
<feature type="transmembrane region" description="Helical" evidence="11">
    <location>
        <begin position="338"/>
        <end position="357"/>
    </location>
</feature>
<keyword evidence="6 11" id="KW-0378">Hydrolase</keyword>
<accession>A0A433RT21</accession>
<dbReference type="AlphaFoldDB" id="A0A433RT21"/>
<dbReference type="Proteomes" id="UP000288623">
    <property type="component" value="Unassembled WGS sequence"/>
</dbReference>
<evidence type="ECO:0000256" key="2">
    <source>
        <dbReference type="ARBA" id="ARBA00004141"/>
    </source>
</evidence>
<dbReference type="EMBL" id="JTFC01000031">
    <property type="protein sequence ID" value="RUS55315.1"/>
    <property type="molecule type" value="Genomic_DNA"/>
</dbReference>
<dbReference type="Pfam" id="PF02163">
    <property type="entry name" value="Peptidase_M50"/>
    <property type="match status" value="1"/>
</dbReference>
<keyword evidence="4 13" id="KW-0645">Protease</keyword>
<proteinExistence type="inferred from homology"/>
<dbReference type="InterPro" id="IPR001478">
    <property type="entry name" value="PDZ"/>
</dbReference>
<organism evidence="13 14">
    <name type="scientific">Candidatus Kurthia intestinigallinarum</name>
    <dbReference type="NCBI Taxonomy" id="1562256"/>
    <lineage>
        <taxon>Bacteria</taxon>
        <taxon>Bacillati</taxon>
        <taxon>Bacillota</taxon>
        <taxon>Bacilli</taxon>
        <taxon>Bacillales</taxon>
        <taxon>Caryophanaceae</taxon>
        <taxon>Kurthia</taxon>
    </lineage>
</organism>
<feature type="transmembrane region" description="Helical" evidence="11">
    <location>
        <begin position="169"/>
        <end position="192"/>
    </location>
</feature>
<dbReference type="NCBIfam" id="TIGR00054">
    <property type="entry name" value="RIP metalloprotease RseP"/>
    <property type="match status" value="1"/>
</dbReference>
<comment type="cofactor">
    <cofactor evidence="1 11">
        <name>Zn(2+)</name>
        <dbReference type="ChEBI" id="CHEBI:29105"/>
    </cofactor>
</comment>
<dbReference type="RefSeq" id="WP_126990742.1">
    <property type="nucleotide sequence ID" value="NZ_JTFC01000031.1"/>
</dbReference>
<evidence type="ECO:0000259" key="12">
    <source>
        <dbReference type="SMART" id="SM00228"/>
    </source>
</evidence>
<evidence type="ECO:0000256" key="6">
    <source>
        <dbReference type="ARBA" id="ARBA00022801"/>
    </source>
</evidence>
<dbReference type="EC" id="3.4.24.-" evidence="11"/>
<keyword evidence="9 11" id="KW-0482">Metalloprotease</keyword>
<evidence type="ECO:0000256" key="1">
    <source>
        <dbReference type="ARBA" id="ARBA00001947"/>
    </source>
</evidence>
<keyword evidence="10 11" id="KW-0472">Membrane</keyword>
<evidence type="ECO:0000313" key="14">
    <source>
        <dbReference type="Proteomes" id="UP000288623"/>
    </source>
</evidence>
<dbReference type="GO" id="GO:0046872">
    <property type="term" value="F:metal ion binding"/>
    <property type="evidence" value="ECO:0007669"/>
    <property type="project" value="UniProtKB-KW"/>
</dbReference>
<dbReference type="OrthoDB" id="9782003at2"/>
<dbReference type="GO" id="GO:0004222">
    <property type="term" value="F:metalloendopeptidase activity"/>
    <property type="evidence" value="ECO:0007669"/>
    <property type="project" value="InterPro"/>
</dbReference>
<dbReference type="InterPro" id="IPR008915">
    <property type="entry name" value="Peptidase_M50"/>
</dbReference>
<dbReference type="Gene3D" id="2.30.42.10">
    <property type="match status" value="1"/>
</dbReference>
<feature type="transmembrane region" description="Helical" evidence="11">
    <location>
        <begin position="393"/>
        <end position="411"/>
    </location>
</feature>
<dbReference type="InterPro" id="IPR004387">
    <property type="entry name" value="Pept_M50_Zn"/>
</dbReference>
<feature type="domain" description="PDZ" evidence="12">
    <location>
        <begin position="182"/>
        <end position="256"/>
    </location>
</feature>
<feature type="transmembrane region" description="Helical" evidence="11">
    <location>
        <begin position="6"/>
        <end position="25"/>
    </location>
</feature>
<keyword evidence="11" id="KW-0479">Metal-binding</keyword>
<evidence type="ECO:0000256" key="10">
    <source>
        <dbReference type="ARBA" id="ARBA00023136"/>
    </source>
</evidence>
<dbReference type="Pfam" id="PF17820">
    <property type="entry name" value="PDZ_6"/>
    <property type="match status" value="1"/>
</dbReference>
<comment type="similarity">
    <text evidence="3 11">Belongs to the peptidase M50B family.</text>
</comment>
<dbReference type="PANTHER" id="PTHR42837:SF2">
    <property type="entry name" value="MEMBRANE METALLOPROTEASE ARASP2, CHLOROPLASTIC-RELATED"/>
    <property type="match status" value="1"/>
</dbReference>
<keyword evidence="5 11" id="KW-0812">Transmembrane</keyword>
<protein>
    <recommendedName>
        <fullName evidence="11">Zinc metalloprotease</fullName>
        <ecNumber evidence="11">3.4.24.-</ecNumber>
    </recommendedName>
</protein>
<gene>
    <name evidence="13" type="ORF">QI30_10250</name>
</gene>
<dbReference type="InterPro" id="IPR036034">
    <property type="entry name" value="PDZ_sf"/>
</dbReference>
<dbReference type="SMART" id="SM00228">
    <property type="entry name" value="PDZ"/>
    <property type="match status" value="1"/>
</dbReference>
<name>A0A433RT21_9BACL</name>
<evidence type="ECO:0000256" key="9">
    <source>
        <dbReference type="ARBA" id="ARBA00023049"/>
    </source>
</evidence>
<evidence type="ECO:0000256" key="11">
    <source>
        <dbReference type="RuleBase" id="RU362031"/>
    </source>
</evidence>
<evidence type="ECO:0000313" key="13">
    <source>
        <dbReference type="EMBL" id="RUS55315.1"/>
    </source>
</evidence>
<feature type="transmembrane region" description="Helical" evidence="11">
    <location>
        <begin position="304"/>
        <end position="326"/>
    </location>
</feature>